<organism evidence="1">
    <name type="scientific">Octopus bimaculoides</name>
    <name type="common">California two-spotted octopus</name>
    <dbReference type="NCBI Taxonomy" id="37653"/>
    <lineage>
        <taxon>Eukaryota</taxon>
        <taxon>Metazoa</taxon>
        <taxon>Spiralia</taxon>
        <taxon>Lophotrochozoa</taxon>
        <taxon>Mollusca</taxon>
        <taxon>Cephalopoda</taxon>
        <taxon>Coleoidea</taxon>
        <taxon>Octopodiformes</taxon>
        <taxon>Octopoda</taxon>
        <taxon>Incirrata</taxon>
        <taxon>Octopodidae</taxon>
        <taxon>Octopus</taxon>
    </lineage>
</organism>
<accession>A0A0L8IEW5</accession>
<evidence type="ECO:0000313" key="1">
    <source>
        <dbReference type="EMBL" id="KOF99575.1"/>
    </source>
</evidence>
<dbReference type="AlphaFoldDB" id="A0A0L8IEW5"/>
<dbReference type="EMBL" id="KQ415935">
    <property type="protein sequence ID" value="KOF99575.1"/>
    <property type="molecule type" value="Genomic_DNA"/>
</dbReference>
<sequence length="60" mass="7029">MKNVAQYPYGGVQLSFPKKIPTEFSLMLDNETNGMTKKKHSLLQKYRVKPHDLLITYSYH</sequence>
<gene>
    <name evidence="1" type="ORF">OCBIM_22014841mg</name>
</gene>
<name>A0A0L8IEW5_OCTBM</name>
<protein>
    <submittedName>
        <fullName evidence="1">Uncharacterized protein</fullName>
    </submittedName>
</protein>
<reference evidence="1" key="1">
    <citation type="submission" date="2015-07" db="EMBL/GenBank/DDBJ databases">
        <title>MeaNS - Measles Nucleotide Surveillance Program.</title>
        <authorList>
            <person name="Tran T."/>
            <person name="Druce J."/>
        </authorList>
    </citation>
    <scope>NUCLEOTIDE SEQUENCE</scope>
    <source>
        <strain evidence="1">UCB-OBI-ISO-001</strain>
        <tissue evidence="1">Gonad</tissue>
    </source>
</reference>
<proteinExistence type="predicted"/>